<dbReference type="RefSeq" id="WP_341985363.1">
    <property type="nucleotide sequence ID" value="NZ_JBBYAF010000036.1"/>
</dbReference>
<name>A0ABU9KEG1_9BACI</name>
<sequence length="89" mass="10356">MKRKTVAFTTILFTFIGFGWLVESQDRFNRGIFETDDPATADLEPVRYGGTEGEEEIPVQSERIRQPFKSREYIRIVPNRTSQTNQVIE</sequence>
<comment type="caution">
    <text evidence="1">The sequence shown here is derived from an EMBL/GenBank/DDBJ whole genome shotgun (WGS) entry which is preliminary data.</text>
</comment>
<organism evidence="1 2">
    <name type="scientific">Rossellomorea oryzaecorticis</name>
    <dbReference type="NCBI Taxonomy" id="1396505"/>
    <lineage>
        <taxon>Bacteria</taxon>
        <taxon>Bacillati</taxon>
        <taxon>Bacillota</taxon>
        <taxon>Bacilli</taxon>
        <taxon>Bacillales</taxon>
        <taxon>Bacillaceae</taxon>
        <taxon>Rossellomorea</taxon>
    </lineage>
</organism>
<proteinExistence type="predicted"/>
<evidence type="ECO:0008006" key="3">
    <source>
        <dbReference type="Google" id="ProtNLM"/>
    </source>
</evidence>
<reference evidence="1 2" key="1">
    <citation type="submission" date="2024-04" db="EMBL/GenBank/DDBJ databases">
        <title>Bacillus oryzaecorticis sp. nov., a moderately halophilic bacterium isolated from rice husks.</title>
        <authorList>
            <person name="Zhu H.-S."/>
        </authorList>
    </citation>
    <scope>NUCLEOTIDE SEQUENCE [LARGE SCALE GENOMIC DNA]</scope>
    <source>
        <strain evidence="1 2">ZC255</strain>
    </source>
</reference>
<gene>
    <name evidence="1" type="ORF">AAEO50_16330</name>
</gene>
<accession>A0ABU9KEG1</accession>
<dbReference type="EMBL" id="JBBYAF010000036">
    <property type="protein sequence ID" value="MEL3973852.1"/>
    <property type="molecule type" value="Genomic_DNA"/>
</dbReference>
<dbReference type="Proteomes" id="UP001389717">
    <property type="component" value="Unassembled WGS sequence"/>
</dbReference>
<keyword evidence="2" id="KW-1185">Reference proteome</keyword>
<evidence type="ECO:0000313" key="2">
    <source>
        <dbReference type="Proteomes" id="UP001389717"/>
    </source>
</evidence>
<evidence type="ECO:0000313" key="1">
    <source>
        <dbReference type="EMBL" id="MEL3973852.1"/>
    </source>
</evidence>
<protein>
    <recommendedName>
        <fullName evidence="3">Secreted protein</fullName>
    </recommendedName>
</protein>